<evidence type="ECO:0000256" key="4">
    <source>
        <dbReference type="SAM" id="Phobius"/>
    </source>
</evidence>
<dbReference type="Proteomes" id="UP001589568">
    <property type="component" value="Unassembled WGS sequence"/>
</dbReference>
<accession>A0ABV5NQ66</accession>
<keyword evidence="7" id="KW-1185">Reference proteome</keyword>
<dbReference type="RefSeq" id="WP_379483838.1">
    <property type="nucleotide sequence ID" value="NZ_JBHMCF010000025.1"/>
</dbReference>
<feature type="compositionally biased region" description="Basic and acidic residues" evidence="3">
    <location>
        <begin position="208"/>
        <end position="221"/>
    </location>
</feature>
<organism evidence="6 7">
    <name type="scientific">Nonomuraea salmonea</name>
    <dbReference type="NCBI Taxonomy" id="46181"/>
    <lineage>
        <taxon>Bacteria</taxon>
        <taxon>Bacillati</taxon>
        <taxon>Actinomycetota</taxon>
        <taxon>Actinomycetes</taxon>
        <taxon>Streptosporangiales</taxon>
        <taxon>Streptosporangiaceae</taxon>
        <taxon>Nonomuraea</taxon>
    </lineage>
</organism>
<keyword evidence="2" id="KW-0804">Transcription</keyword>
<dbReference type="InterPro" id="IPR041916">
    <property type="entry name" value="Anti_sigma_zinc_sf"/>
</dbReference>
<feature type="region of interest" description="Disordered" evidence="3">
    <location>
        <begin position="117"/>
        <end position="221"/>
    </location>
</feature>
<dbReference type="Gene3D" id="1.10.10.1320">
    <property type="entry name" value="Anti-sigma factor, zinc-finger domain"/>
    <property type="match status" value="1"/>
</dbReference>
<feature type="domain" description="Putative zinc-finger" evidence="5">
    <location>
        <begin position="3"/>
        <end position="36"/>
    </location>
</feature>
<evidence type="ECO:0000259" key="5">
    <source>
        <dbReference type="Pfam" id="PF13490"/>
    </source>
</evidence>
<sequence length="313" mass="33179">MTCEEVRIALGAHALGALDPEEALEINHHLATCEACGAELEELAGLTSFLGKVSERDVEVVTSPPRQVLDRLLNDRARRSRRGRILTAVAACAAVLVVGGTVWTSIQVTSSHEATTAQAPAAARSQESGPRVLADQGASEESAGDRPMVEPRRSDQPDQSDQSDQSDAAKQAPTEQPYGAAATPSPSRALKTPAPSDAELRASPAPRKAQEGREFTGENRADGYRATVQALPAETGTELGVRVTGIPVGTTCGLVVVAADGRRETTQTWQIAPDTYRERTVFSRRTSLALSEITHFEVVDDSGNPLIKIPAGK</sequence>
<evidence type="ECO:0000313" key="7">
    <source>
        <dbReference type="Proteomes" id="UP001589568"/>
    </source>
</evidence>
<evidence type="ECO:0000313" key="6">
    <source>
        <dbReference type="EMBL" id="MFB9472459.1"/>
    </source>
</evidence>
<evidence type="ECO:0000256" key="2">
    <source>
        <dbReference type="ARBA" id="ARBA00023163"/>
    </source>
</evidence>
<evidence type="ECO:0000256" key="1">
    <source>
        <dbReference type="ARBA" id="ARBA00023015"/>
    </source>
</evidence>
<protein>
    <submittedName>
        <fullName evidence="6">Anti-sigma factor family protein</fullName>
    </submittedName>
</protein>
<keyword evidence="4" id="KW-1133">Transmembrane helix</keyword>
<feature type="compositionally biased region" description="Basic and acidic residues" evidence="3">
    <location>
        <begin position="143"/>
        <end position="156"/>
    </location>
</feature>
<keyword evidence="1" id="KW-0805">Transcription regulation</keyword>
<evidence type="ECO:0000256" key="3">
    <source>
        <dbReference type="SAM" id="MobiDB-lite"/>
    </source>
</evidence>
<name>A0ABV5NQ66_9ACTN</name>
<dbReference type="InterPro" id="IPR027383">
    <property type="entry name" value="Znf_put"/>
</dbReference>
<reference evidence="6 7" key="1">
    <citation type="submission" date="2024-09" db="EMBL/GenBank/DDBJ databases">
        <authorList>
            <person name="Sun Q."/>
            <person name="Mori K."/>
        </authorList>
    </citation>
    <scope>NUCLEOTIDE SEQUENCE [LARGE SCALE GENOMIC DNA]</scope>
    <source>
        <strain evidence="6 7">JCM 3324</strain>
    </source>
</reference>
<feature type="compositionally biased region" description="Low complexity" evidence="3">
    <location>
        <begin position="157"/>
        <end position="166"/>
    </location>
</feature>
<dbReference type="EMBL" id="JBHMCF010000025">
    <property type="protein sequence ID" value="MFB9472459.1"/>
    <property type="molecule type" value="Genomic_DNA"/>
</dbReference>
<keyword evidence="4" id="KW-0472">Membrane</keyword>
<keyword evidence="4" id="KW-0812">Transmembrane</keyword>
<feature type="transmembrane region" description="Helical" evidence="4">
    <location>
        <begin position="85"/>
        <end position="106"/>
    </location>
</feature>
<proteinExistence type="predicted"/>
<gene>
    <name evidence="6" type="ORF">ACFFR3_23365</name>
</gene>
<comment type="caution">
    <text evidence="6">The sequence shown here is derived from an EMBL/GenBank/DDBJ whole genome shotgun (WGS) entry which is preliminary data.</text>
</comment>
<dbReference type="Pfam" id="PF13490">
    <property type="entry name" value="zf-HC2"/>
    <property type="match status" value="1"/>
</dbReference>